<dbReference type="PANTHER" id="PTHR38011:SF2">
    <property type="entry name" value="BIFUNCTIONAL DEAMINASE-REDUCTASE DOMAIN PROTEIN"/>
    <property type="match status" value="1"/>
</dbReference>
<dbReference type="Proteomes" id="UP000199515">
    <property type="component" value="Unassembled WGS sequence"/>
</dbReference>
<dbReference type="GO" id="GO:0008703">
    <property type="term" value="F:5-amino-6-(5-phosphoribosylamino)uracil reductase activity"/>
    <property type="evidence" value="ECO:0007669"/>
    <property type="project" value="InterPro"/>
</dbReference>
<feature type="domain" description="Bacterial bifunctional deaminase-reductase C-terminal" evidence="1">
    <location>
        <begin position="2"/>
        <end position="183"/>
    </location>
</feature>
<protein>
    <submittedName>
        <fullName evidence="2">Dihydrofolate reductase</fullName>
    </submittedName>
</protein>
<reference evidence="2 3" key="1">
    <citation type="submission" date="2016-10" db="EMBL/GenBank/DDBJ databases">
        <authorList>
            <person name="de Groot N.N."/>
        </authorList>
    </citation>
    <scope>NUCLEOTIDE SEQUENCE [LARGE SCALE GENOMIC DNA]</scope>
    <source>
        <strain evidence="2 3">CPCC 202699</strain>
    </source>
</reference>
<gene>
    <name evidence="2" type="ORF">SAMN05421504_102113</name>
</gene>
<evidence type="ECO:0000259" key="1">
    <source>
        <dbReference type="Pfam" id="PF01872"/>
    </source>
</evidence>
<dbReference type="InterPro" id="IPR024072">
    <property type="entry name" value="DHFR-like_dom_sf"/>
</dbReference>
<evidence type="ECO:0000313" key="3">
    <source>
        <dbReference type="Proteomes" id="UP000199515"/>
    </source>
</evidence>
<dbReference type="GO" id="GO:0009231">
    <property type="term" value="P:riboflavin biosynthetic process"/>
    <property type="evidence" value="ECO:0007669"/>
    <property type="project" value="InterPro"/>
</dbReference>
<keyword evidence="3" id="KW-1185">Reference proteome</keyword>
<evidence type="ECO:0000313" key="2">
    <source>
        <dbReference type="EMBL" id="SDX03729.1"/>
    </source>
</evidence>
<dbReference type="EMBL" id="FNON01000002">
    <property type="protein sequence ID" value="SDX03729.1"/>
    <property type="molecule type" value="Genomic_DNA"/>
</dbReference>
<dbReference type="InterPro" id="IPR050765">
    <property type="entry name" value="Riboflavin_Biosynth_HTPR"/>
</dbReference>
<organism evidence="2 3">
    <name type="scientific">Amycolatopsis xylanica</name>
    <dbReference type="NCBI Taxonomy" id="589385"/>
    <lineage>
        <taxon>Bacteria</taxon>
        <taxon>Bacillati</taxon>
        <taxon>Actinomycetota</taxon>
        <taxon>Actinomycetes</taxon>
        <taxon>Pseudonocardiales</taxon>
        <taxon>Pseudonocardiaceae</taxon>
        <taxon>Amycolatopsis</taxon>
    </lineage>
</organism>
<dbReference type="SUPFAM" id="SSF53597">
    <property type="entry name" value="Dihydrofolate reductase-like"/>
    <property type="match status" value="1"/>
</dbReference>
<dbReference type="AlphaFoldDB" id="A0A1H2YGP8"/>
<dbReference type="InterPro" id="IPR002734">
    <property type="entry name" value="RibDG_C"/>
</dbReference>
<sequence>MITAVVSISLDGVIQAPGGADEDTRGGFAHGGWATAYGDEVMAREMGVGRGEPRALLFGRRTYESFYAVWPNQPEPNPFTQVLNKAPKYVASTTLAEPLPWMNSTLIEGYVPEAVARLKAESDMIILGSGALVRSLLPHGLIDQFVLLIHPIVLGSGVRLFAHEGPFGAFELVKSVPTTTGVIIATYRTRANG</sequence>
<dbReference type="Gene3D" id="3.40.430.10">
    <property type="entry name" value="Dihydrofolate Reductase, subunit A"/>
    <property type="match status" value="1"/>
</dbReference>
<dbReference type="RefSeq" id="WP_091288054.1">
    <property type="nucleotide sequence ID" value="NZ_FNON01000002.1"/>
</dbReference>
<accession>A0A1H2YGP8</accession>
<dbReference type="PANTHER" id="PTHR38011">
    <property type="entry name" value="DIHYDROFOLATE REDUCTASE FAMILY PROTEIN (AFU_ORTHOLOGUE AFUA_8G06820)"/>
    <property type="match status" value="1"/>
</dbReference>
<dbReference type="STRING" id="589385.SAMN05421504_102113"/>
<dbReference type="Pfam" id="PF01872">
    <property type="entry name" value="RibD_C"/>
    <property type="match status" value="1"/>
</dbReference>
<dbReference type="OrthoDB" id="7342392at2"/>
<name>A0A1H2YGP8_9PSEU</name>
<proteinExistence type="predicted"/>